<sequence>MVFSHSDDIWTQCPELVAGVLFARGINTRASVSAQLARFSATAEARMNGGIESALPEVQAWRRVFAKMGLQPTKYRCASEALLRRLRKENALPRLHPLVDLCNAISAAFAIPIAVFDLSKVTGDMQVRHATGSESYHNSSGQLEHPEPQEVIYTDQGGNAHARRWTNRQSSLSAVSAGTHSVMIVAEALHESAHEDIRTLLAALMQEVALAWPASASKARLLTRAAPRFDYTPAD</sequence>
<keyword evidence="3" id="KW-1185">Reference proteome</keyword>
<evidence type="ECO:0000259" key="1">
    <source>
        <dbReference type="SMART" id="SM00873"/>
    </source>
</evidence>
<dbReference type="Gene3D" id="3.50.40.10">
    <property type="entry name" value="Phenylalanyl-trna Synthetase, Chain B, domain 3"/>
    <property type="match status" value="1"/>
</dbReference>
<evidence type="ECO:0000313" key="3">
    <source>
        <dbReference type="Proteomes" id="UP000620596"/>
    </source>
</evidence>
<reference evidence="2" key="1">
    <citation type="journal article" date="2014" name="Int. J. Syst. Evol. Microbiol.">
        <title>Complete genome sequence of Corynebacterium casei LMG S-19264T (=DSM 44701T), isolated from a smear-ripened cheese.</title>
        <authorList>
            <consortium name="US DOE Joint Genome Institute (JGI-PGF)"/>
            <person name="Walter F."/>
            <person name="Albersmeier A."/>
            <person name="Kalinowski J."/>
            <person name="Ruckert C."/>
        </authorList>
    </citation>
    <scope>NUCLEOTIDE SEQUENCE</scope>
    <source>
        <strain evidence="2">CGMCC 1.15322</strain>
    </source>
</reference>
<proteinExistence type="predicted"/>
<accession>A0A916SBQ9</accession>
<reference evidence="2" key="2">
    <citation type="submission" date="2020-09" db="EMBL/GenBank/DDBJ databases">
        <authorList>
            <person name="Sun Q."/>
            <person name="Zhou Y."/>
        </authorList>
    </citation>
    <scope>NUCLEOTIDE SEQUENCE</scope>
    <source>
        <strain evidence="2">CGMCC 1.15322</strain>
    </source>
</reference>
<gene>
    <name evidence="2" type="ORF">GCM10011496_08600</name>
</gene>
<dbReference type="GO" id="GO:0003723">
    <property type="term" value="F:RNA binding"/>
    <property type="evidence" value="ECO:0007669"/>
    <property type="project" value="InterPro"/>
</dbReference>
<feature type="domain" description="B3/B4 tRNA-binding" evidence="1">
    <location>
        <begin position="59"/>
        <end position="210"/>
    </location>
</feature>
<dbReference type="InterPro" id="IPR020825">
    <property type="entry name" value="Phe-tRNA_synthase-like_B3/B4"/>
</dbReference>
<dbReference type="EMBL" id="BMIG01000002">
    <property type="protein sequence ID" value="GGA90032.1"/>
    <property type="molecule type" value="Genomic_DNA"/>
</dbReference>
<name>A0A916SBQ9_9BURK</name>
<dbReference type="SUPFAM" id="SSF56037">
    <property type="entry name" value="PheT/TilS domain"/>
    <property type="match status" value="1"/>
</dbReference>
<comment type="caution">
    <text evidence="2">The sequence shown here is derived from an EMBL/GenBank/DDBJ whole genome shotgun (WGS) entry which is preliminary data.</text>
</comment>
<dbReference type="SMART" id="SM00873">
    <property type="entry name" value="B3_4"/>
    <property type="match status" value="1"/>
</dbReference>
<dbReference type="RefSeq" id="WP_188706920.1">
    <property type="nucleotide sequence ID" value="NZ_BMIG01000002.1"/>
</dbReference>
<dbReference type="GO" id="GO:0004826">
    <property type="term" value="F:phenylalanine-tRNA ligase activity"/>
    <property type="evidence" value="ECO:0007669"/>
    <property type="project" value="InterPro"/>
</dbReference>
<dbReference type="PANTHER" id="PTHR39209">
    <property type="match status" value="1"/>
</dbReference>
<dbReference type="AlphaFoldDB" id="A0A916SBQ9"/>
<dbReference type="PANTHER" id="PTHR39209:SF2">
    <property type="entry name" value="CYTOPLASMIC PROTEIN"/>
    <property type="match status" value="1"/>
</dbReference>
<protein>
    <recommendedName>
        <fullName evidence="1">B3/B4 tRNA-binding domain-containing protein</fullName>
    </recommendedName>
</protein>
<evidence type="ECO:0000313" key="2">
    <source>
        <dbReference type="EMBL" id="GGA90032.1"/>
    </source>
</evidence>
<organism evidence="2 3">
    <name type="scientific">Polaromonas eurypsychrophila</name>
    <dbReference type="NCBI Taxonomy" id="1614635"/>
    <lineage>
        <taxon>Bacteria</taxon>
        <taxon>Pseudomonadati</taxon>
        <taxon>Pseudomonadota</taxon>
        <taxon>Betaproteobacteria</taxon>
        <taxon>Burkholderiales</taxon>
        <taxon>Comamonadaceae</taxon>
        <taxon>Polaromonas</taxon>
    </lineage>
</organism>
<dbReference type="Pfam" id="PF03483">
    <property type="entry name" value="B3_4"/>
    <property type="match status" value="1"/>
</dbReference>
<dbReference type="Proteomes" id="UP000620596">
    <property type="component" value="Unassembled WGS sequence"/>
</dbReference>
<dbReference type="InterPro" id="IPR005146">
    <property type="entry name" value="B3/B4_tRNA-bd"/>
</dbReference>